<gene>
    <name evidence="11" type="ORF">LPT13_03780</name>
</gene>
<feature type="region of interest" description="Disordered" evidence="9">
    <location>
        <begin position="560"/>
        <end position="596"/>
    </location>
</feature>
<reference evidence="11" key="1">
    <citation type="submission" date="2021-11" db="EMBL/GenBank/DDBJ databases">
        <title>A Novel Adlercreutzia Species, isolated from a Allomyrina dichotoma larva feces.</title>
        <authorList>
            <person name="Suh M.K."/>
        </authorList>
    </citation>
    <scope>NUCLEOTIDE SEQUENCE</scope>
    <source>
        <strain evidence="11">JBNU-10</strain>
    </source>
</reference>
<dbReference type="Proteomes" id="UP001430755">
    <property type="component" value="Unassembled WGS sequence"/>
</dbReference>
<evidence type="ECO:0000313" key="11">
    <source>
        <dbReference type="EMBL" id="MCI2241473.1"/>
    </source>
</evidence>
<feature type="transmembrane region" description="Helical" evidence="8">
    <location>
        <begin position="470"/>
        <end position="492"/>
    </location>
</feature>
<dbReference type="CDD" id="cd06261">
    <property type="entry name" value="TM_PBP2"/>
    <property type="match status" value="2"/>
</dbReference>
<evidence type="ECO:0000256" key="2">
    <source>
        <dbReference type="ARBA" id="ARBA00022448"/>
    </source>
</evidence>
<dbReference type="RefSeq" id="WP_242163674.1">
    <property type="nucleotide sequence ID" value="NZ_JAJMLW010000001.1"/>
</dbReference>
<dbReference type="PROSITE" id="PS50928">
    <property type="entry name" value="ABC_TM1"/>
    <property type="match status" value="2"/>
</dbReference>
<evidence type="ECO:0000256" key="9">
    <source>
        <dbReference type="SAM" id="MobiDB-lite"/>
    </source>
</evidence>
<evidence type="ECO:0000256" key="8">
    <source>
        <dbReference type="RuleBase" id="RU363032"/>
    </source>
</evidence>
<evidence type="ECO:0000256" key="3">
    <source>
        <dbReference type="ARBA" id="ARBA00022475"/>
    </source>
</evidence>
<dbReference type="Pfam" id="PF00528">
    <property type="entry name" value="BPD_transp_1"/>
    <property type="match status" value="2"/>
</dbReference>
<dbReference type="Gene3D" id="1.10.3720.10">
    <property type="entry name" value="MetI-like"/>
    <property type="match status" value="2"/>
</dbReference>
<feature type="transmembrane region" description="Helical" evidence="8">
    <location>
        <begin position="6"/>
        <end position="25"/>
    </location>
</feature>
<evidence type="ECO:0000313" key="12">
    <source>
        <dbReference type="Proteomes" id="UP001430755"/>
    </source>
</evidence>
<evidence type="ECO:0000256" key="7">
    <source>
        <dbReference type="ARBA" id="ARBA00023136"/>
    </source>
</evidence>
<evidence type="ECO:0000256" key="4">
    <source>
        <dbReference type="ARBA" id="ARBA00022519"/>
    </source>
</evidence>
<feature type="domain" description="ABC transmembrane type-1" evidence="10">
    <location>
        <begin position="351"/>
        <end position="548"/>
    </location>
</feature>
<dbReference type="SUPFAM" id="SSF161098">
    <property type="entry name" value="MetI-like"/>
    <property type="match status" value="2"/>
</dbReference>
<dbReference type="EMBL" id="JAJMLW010000001">
    <property type="protein sequence ID" value="MCI2241473.1"/>
    <property type="molecule type" value="Genomic_DNA"/>
</dbReference>
<sequence length="596" mass="62410">MTPLGVAAALYFALVAFLAVGYILVPALRTAAISLDGRGLAGLATYAGFLSDPVNQTAVLNTLAVGAASTLTCAVVGIALAVYVRFFCTRHRRLLQILLMSPVMIPGVVIVVAFMQLYGESGMVTRALGALLGADRPLLSFGGFGGIVFVITYTQYVYFYLNVYTALQYVDANVVESVRSLGGGMGRVVRDAVLPVVRPAVIVSAMTTFVSAVGSYSAPALIGGTYRVLSTQIVLAKVNYDMVLASVEVMVLLAIGVAATALCSALARRYRVAAGARAVYWRPDVGRSRVARGLFTAFVAVQLVVVLLPVAVIFYLSLMSTQSIMTEVFPTGLTLGNYEAVLTNPRTFRPLGNSLVMALAAVGAGLALTLPVAYASRKGKSLPAAVLEGLLMLPWCMPASVIAIDLINVFSGPSPFSLGRPLIGTFEILPIAYAVMALPLLLNASRVAVGGVRENAEEAARSLGAGPARTFAQVVLPAIVPGVLAGAILAFVRTMGEYTMSALLYGVHNRPIAVSIVTTMQEYQIGVSMAYGALVIALCCVLLFAILRLDAARLGVEDAPRRRRARGAGGAKPRGVDAPGCAEEADEGQAALPPEK</sequence>
<feature type="transmembrane region" description="Helical" evidence="8">
    <location>
        <begin position="355"/>
        <end position="374"/>
    </location>
</feature>
<keyword evidence="7 8" id="KW-0472">Membrane</keyword>
<feature type="transmembrane region" description="Helical" evidence="8">
    <location>
        <begin position="386"/>
        <end position="410"/>
    </location>
</feature>
<feature type="transmembrane region" description="Helical" evidence="8">
    <location>
        <begin position="242"/>
        <end position="267"/>
    </location>
</feature>
<dbReference type="InterPro" id="IPR000515">
    <property type="entry name" value="MetI-like"/>
</dbReference>
<keyword evidence="4" id="KW-0997">Cell inner membrane</keyword>
<keyword evidence="3" id="KW-1003">Cell membrane</keyword>
<feature type="transmembrane region" description="Helical" evidence="8">
    <location>
        <begin position="98"/>
        <end position="118"/>
    </location>
</feature>
<keyword evidence="6 8" id="KW-1133">Transmembrane helix</keyword>
<comment type="similarity">
    <text evidence="8">Belongs to the binding-protein-dependent transport system permease family.</text>
</comment>
<dbReference type="InterPro" id="IPR035906">
    <property type="entry name" value="MetI-like_sf"/>
</dbReference>
<dbReference type="PANTHER" id="PTHR43357:SF4">
    <property type="entry name" value="INNER MEMBRANE ABC TRANSPORTER PERMEASE PROTEIN YDCV"/>
    <property type="match status" value="1"/>
</dbReference>
<feature type="domain" description="ABC transmembrane type-1" evidence="10">
    <location>
        <begin position="59"/>
        <end position="261"/>
    </location>
</feature>
<feature type="transmembrane region" description="Helical" evidence="8">
    <location>
        <begin position="529"/>
        <end position="547"/>
    </location>
</feature>
<accession>A0ABS9WF36</accession>
<evidence type="ECO:0000259" key="10">
    <source>
        <dbReference type="PROSITE" id="PS50928"/>
    </source>
</evidence>
<keyword evidence="12" id="KW-1185">Reference proteome</keyword>
<comment type="subcellular location">
    <subcellularLocation>
        <location evidence="1">Cell inner membrane</location>
        <topology evidence="1">Multi-pass membrane protein</topology>
    </subcellularLocation>
    <subcellularLocation>
        <location evidence="8">Cell membrane</location>
        <topology evidence="8">Multi-pass membrane protein</topology>
    </subcellularLocation>
</comment>
<keyword evidence="5 8" id="KW-0812">Transmembrane</keyword>
<feature type="transmembrane region" description="Helical" evidence="8">
    <location>
        <begin position="63"/>
        <end position="86"/>
    </location>
</feature>
<keyword evidence="2 8" id="KW-0813">Transport</keyword>
<dbReference type="PANTHER" id="PTHR43357">
    <property type="entry name" value="INNER MEMBRANE ABC TRANSPORTER PERMEASE PROTEIN YDCV"/>
    <property type="match status" value="1"/>
</dbReference>
<feature type="transmembrane region" description="Helical" evidence="8">
    <location>
        <begin position="430"/>
        <end position="449"/>
    </location>
</feature>
<proteinExistence type="inferred from homology"/>
<feature type="transmembrane region" description="Helical" evidence="8">
    <location>
        <begin position="138"/>
        <end position="161"/>
    </location>
</feature>
<evidence type="ECO:0000256" key="6">
    <source>
        <dbReference type="ARBA" id="ARBA00022989"/>
    </source>
</evidence>
<protein>
    <submittedName>
        <fullName evidence="11">Iron ABC transporter permease</fullName>
    </submittedName>
</protein>
<feature type="transmembrane region" description="Helical" evidence="8">
    <location>
        <begin position="200"/>
        <end position="222"/>
    </location>
</feature>
<feature type="transmembrane region" description="Helical" evidence="8">
    <location>
        <begin position="294"/>
        <end position="316"/>
    </location>
</feature>
<evidence type="ECO:0000256" key="5">
    <source>
        <dbReference type="ARBA" id="ARBA00022692"/>
    </source>
</evidence>
<organism evidence="11 12">
    <name type="scientific">Adlercreutzia faecimuris</name>
    <dbReference type="NCBI Taxonomy" id="2897341"/>
    <lineage>
        <taxon>Bacteria</taxon>
        <taxon>Bacillati</taxon>
        <taxon>Actinomycetota</taxon>
        <taxon>Coriobacteriia</taxon>
        <taxon>Eggerthellales</taxon>
        <taxon>Eggerthellaceae</taxon>
        <taxon>Adlercreutzia</taxon>
    </lineage>
</organism>
<evidence type="ECO:0000256" key="1">
    <source>
        <dbReference type="ARBA" id="ARBA00004429"/>
    </source>
</evidence>
<comment type="caution">
    <text evidence="11">The sequence shown here is derived from an EMBL/GenBank/DDBJ whole genome shotgun (WGS) entry which is preliminary data.</text>
</comment>
<name>A0ABS9WF36_9ACTN</name>